<keyword evidence="2" id="KW-0560">Oxidoreductase</keyword>
<dbReference type="InterPro" id="IPR002347">
    <property type="entry name" value="SDR_fam"/>
</dbReference>
<reference evidence="3 4" key="1">
    <citation type="submission" date="2024-02" db="EMBL/GenBank/DDBJ databases">
        <title>Microbulbifer aestuariivivens NBRC 112533.</title>
        <authorList>
            <person name="Ichikawa N."/>
            <person name="Katano-Makiyama Y."/>
            <person name="Hidaka K."/>
        </authorList>
    </citation>
    <scope>NUCLEOTIDE SEQUENCE [LARGE SCALE GENOMIC DNA]</scope>
    <source>
        <strain evidence="3 4">NBRC 112533</strain>
    </source>
</reference>
<evidence type="ECO:0000256" key="1">
    <source>
        <dbReference type="ARBA" id="ARBA00006484"/>
    </source>
</evidence>
<dbReference type="Proteomes" id="UP001408594">
    <property type="component" value="Unassembled WGS sequence"/>
</dbReference>
<dbReference type="NCBIfam" id="NF006598">
    <property type="entry name" value="PRK09135.1"/>
    <property type="match status" value="1"/>
</dbReference>
<dbReference type="InterPro" id="IPR036291">
    <property type="entry name" value="NAD(P)-bd_dom_sf"/>
</dbReference>
<dbReference type="PRINTS" id="PR00080">
    <property type="entry name" value="SDRFAMILY"/>
</dbReference>
<dbReference type="Pfam" id="PF13561">
    <property type="entry name" value="adh_short_C2"/>
    <property type="match status" value="1"/>
</dbReference>
<evidence type="ECO:0000313" key="3">
    <source>
        <dbReference type="EMBL" id="GAA5525766.1"/>
    </source>
</evidence>
<dbReference type="PANTHER" id="PTHR43639:SF1">
    <property type="entry name" value="SHORT-CHAIN DEHYDROGENASE_REDUCTASE FAMILY PROTEIN"/>
    <property type="match status" value="1"/>
</dbReference>
<dbReference type="PANTHER" id="PTHR43639">
    <property type="entry name" value="OXIDOREDUCTASE, SHORT-CHAIN DEHYDROGENASE/REDUCTASE FAMILY (AFU_ORTHOLOGUE AFUA_5G02870)"/>
    <property type="match status" value="1"/>
</dbReference>
<organism evidence="3 4">
    <name type="scientific">Microbulbifer aestuariivivens</name>
    <dbReference type="NCBI Taxonomy" id="1908308"/>
    <lineage>
        <taxon>Bacteria</taxon>
        <taxon>Pseudomonadati</taxon>
        <taxon>Pseudomonadota</taxon>
        <taxon>Gammaproteobacteria</taxon>
        <taxon>Cellvibrionales</taxon>
        <taxon>Microbulbiferaceae</taxon>
        <taxon>Microbulbifer</taxon>
    </lineage>
</organism>
<evidence type="ECO:0000313" key="4">
    <source>
        <dbReference type="Proteomes" id="UP001408594"/>
    </source>
</evidence>
<dbReference type="SUPFAM" id="SSF51735">
    <property type="entry name" value="NAD(P)-binding Rossmann-fold domains"/>
    <property type="match status" value="1"/>
</dbReference>
<dbReference type="PRINTS" id="PR00081">
    <property type="entry name" value="GDHRDH"/>
</dbReference>
<dbReference type="InterPro" id="IPR020904">
    <property type="entry name" value="Sc_DH/Rdtase_CS"/>
</dbReference>
<comment type="similarity">
    <text evidence="1">Belongs to the short-chain dehydrogenases/reductases (SDR) family.</text>
</comment>
<comment type="caution">
    <text evidence="3">The sequence shown here is derived from an EMBL/GenBank/DDBJ whole genome shotgun (WGS) entry which is preliminary data.</text>
</comment>
<dbReference type="CDD" id="cd05357">
    <property type="entry name" value="PR_SDR_c"/>
    <property type="match status" value="1"/>
</dbReference>
<dbReference type="RefSeq" id="WP_345551724.1">
    <property type="nucleotide sequence ID" value="NZ_BAABRT010000020.1"/>
</dbReference>
<accession>A0ABP9WRC7</accession>
<dbReference type="PROSITE" id="PS00061">
    <property type="entry name" value="ADH_SHORT"/>
    <property type="match status" value="1"/>
</dbReference>
<gene>
    <name evidence="3" type="primary">fabG_5</name>
    <name evidence="3" type="ORF">Maes01_02339</name>
</gene>
<dbReference type="Gene3D" id="3.40.50.720">
    <property type="entry name" value="NAD(P)-binding Rossmann-like Domain"/>
    <property type="match status" value="1"/>
</dbReference>
<sequence length="245" mass="26500">MRNALITGAAARLGRAIARELHRDHRVIIHYRHSATAAQRLAQELNQLRPDSAAALQSDLDCAAGCEQLAQQARDLWGGVDVLVNNASSFYPTPIGSASEKDWDQLLDSNLKAPFFLSQALAPSLVERSGCIVNMIDIHAERPMPRHTIYCTAKAGLAMLTKSLALELAPRVRVNGVAPGAILWPEQQTGDAGSEENKARTLSRIPLARTGSEADITRTVRFLVDEPSYISGQIIAVDGGRSLTT</sequence>
<protein>
    <submittedName>
        <fullName evidence="3">3-oxoacyl-[acyl-carrier-protein] reductase FabG</fullName>
    </submittedName>
</protein>
<proteinExistence type="inferred from homology"/>
<keyword evidence="4" id="KW-1185">Reference proteome</keyword>
<name>A0ABP9WRC7_9GAMM</name>
<dbReference type="EMBL" id="BAABRT010000020">
    <property type="protein sequence ID" value="GAA5525766.1"/>
    <property type="molecule type" value="Genomic_DNA"/>
</dbReference>
<evidence type="ECO:0000256" key="2">
    <source>
        <dbReference type="ARBA" id="ARBA00023002"/>
    </source>
</evidence>